<feature type="compositionally biased region" description="Polar residues" evidence="1">
    <location>
        <begin position="16"/>
        <end position="28"/>
    </location>
</feature>
<accession>W4VGT7</accession>
<dbReference type="RefSeq" id="WP_035721923.1">
    <property type="nucleotide sequence ID" value="NZ_BAVS01000002.1"/>
</dbReference>
<organism evidence="2 3">
    <name type="scientific">Gracilibacillus boraciitolerans JCM 21714</name>
    <dbReference type="NCBI Taxonomy" id="1298598"/>
    <lineage>
        <taxon>Bacteria</taxon>
        <taxon>Bacillati</taxon>
        <taxon>Bacillota</taxon>
        <taxon>Bacilli</taxon>
        <taxon>Bacillales</taxon>
        <taxon>Bacillaceae</taxon>
        <taxon>Gracilibacillus</taxon>
    </lineage>
</organism>
<comment type="caution">
    <text evidence="2">The sequence shown here is derived from an EMBL/GenBank/DDBJ whole genome shotgun (WGS) entry which is preliminary data.</text>
</comment>
<gene>
    <name evidence="2" type="ORF">JCM21714_931</name>
</gene>
<reference evidence="2 3" key="1">
    <citation type="journal article" date="2014" name="Genome Announc.">
        <title>Draft Genome Sequence of the Boron-Tolerant and Moderately Halotolerant Bacterium Gracilibacillus boraciitolerans JCM 21714T.</title>
        <authorList>
            <person name="Ahmed I."/>
            <person name="Oshima K."/>
            <person name="Suda W."/>
            <person name="Kitamura K."/>
            <person name="Iida T."/>
            <person name="Ohmori Y."/>
            <person name="Fujiwara T."/>
            <person name="Hattori M."/>
            <person name="Ohkuma M."/>
        </authorList>
    </citation>
    <scope>NUCLEOTIDE SEQUENCE [LARGE SCALE GENOMIC DNA]</scope>
    <source>
        <strain evidence="2 3">JCM 21714</strain>
    </source>
</reference>
<protein>
    <submittedName>
        <fullName evidence="2">Uncharacterized protein</fullName>
    </submittedName>
</protein>
<feature type="compositionally biased region" description="Basic and acidic residues" evidence="1">
    <location>
        <begin position="1"/>
        <end position="13"/>
    </location>
</feature>
<evidence type="ECO:0000256" key="1">
    <source>
        <dbReference type="SAM" id="MobiDB-lite"/>
    </source>
</evidence>
<proteinExistence type="predicted"/>
<keyword evidence="3" id="KW-1185">Reference proteome</keyword>
<sequence length="61" mass="7091">MENKVDTNIETRKKNQTTSRSAQNNYISSTEETAIKMISKITTVKIKIFQKILKMNTKKNQ</sequence>
<dbReference type="EMBL" id="BAVS01000002">
    <property type="protein sequence ID" value="GAE91959.1"/>
    <property type="molecule type" value="Genomic_DNA"/>
</dbReference>
<feature type="region of interest" description="Disordered" evidence="1">
    <location>
        <begin position="1"/>
        <end position="28"/>
    </location>
</feature>
<name>W4VGT7_9BACI</name>
<evidence type="ECO:0000313" key="2">
    <source>
        <dbReference type="EMBL" id="GAE91959.1"/>
    </source>
</evidence>
<dbReference type="AlphaFoldDB" id="W4VGT7"/>
<dbReference type="Proteomes" id="UP000019102">
    <property type="component" value="Unassembled WGS sequence"/>
</dbReference>
<evidence type="ECO:0000313" key="3">
    <source>
        <dbReference type="Proteomes" id="UP000019102"/>
    </source>
</evidence>